<dbReference type="SUPFAM" id="SSF56176">
    <property type="entry name" value="FAD-binding/transporter-associated domain-like"/>
    <property type="match status" value="1"/>
</dbReference>
<dbReference type="Gene3D" id="3.30.465.10">
    <property type="match status" value="1"/>
</dbReference>
<keyword evidence="2" id="KW-0274">FAD</keyword>
<dbReference type="InterPro" id="IPR016169">
    <property type="entry name" value="FAD-bd_PCMH_sub2"/>
</dbReference>
<keyword evidence="3" id="KW-0560">Oxidoreductase</keyword>
<dbReference type="InterPro" id="IPR016166">
    <property type="entry name" value="FAD-bd_PCMH"/>
</dbReference>
<reference evidence="5 6" key="1">
    <citation type="submission" date="2022-09" db="EMBL/GenBank/DDBJ databases">
        <title>Chelativorans salina sp. nov., a novel slightly halophilic bacterium isolated from a saline lake sediment enrichment.</title>
        <authorList>
            <person name="Gao L."/>
            <person name="Fang B.-Z."/>
            <person name="Li W.-J."/>
        </authorList>
    </citation>
    <scope>NUCLEOTIDE SEQUENCE [LARGE SCALE GENOMIC DNA]</scope>
    <source>
        <strain evidence="5 6">EGI FJ00035</strain>
    </source>
</reference>
<comment type="caution">
    <text evidence="5">The sequence shown here is derived from an EMBL/GenBank/DDBJ whole genome shotgun (WGS) entry which is preliminary data.</text>
</comment>
<gene>
    <name evidence="5" type="ORF">N5A92_01460</name>
</gene>
<dbReference type="RefSeq" id="WP_260900043.1">
    <property type="nucleotide sequence ID" value="NZ_JAOCZP010000001.1"/>
</dbReference>
<dbReference type="Pfam" id="PF01565">
    <property type="entry name" value="FAD_binding_4"/>
    <property type="match status" value="1"/>
</dbReference>
<sequence length="437" mass="48611">MTSVDAAYSSWGRPRVEAGKRVVRLWWRDQGFPADRPALPFGNGRSYGDSCLIREGAIIDLRGLDRFISFDNDTGLLRCEAGVLLSDILAHFVPKGWFLPVTPGTRFVTLGGAIANDVHGKNHHRAGSFGHHVRRLELLRSDGTRIVCSPHESADWFTATIGGCGLTGIILWAEIALQRVPGPAMEVETLRFSGVDEFLELSRSSHNSHEYTVAWIDALNPGSDGARGLFFRSNFAADQRPVAAPRPKPGLPFTPPVSLLPKAAVRLFNAAHHHWPRRSRQYVHYERSFYPLDAVPNWNRLFGRRGFFQYQCVVPYSAAEAIGALIARVARAGEGSFLSVLKVFGDHKPAGWLSFPRPGLTLALDFPDRGEQTLKLLDTLDEITVEAGGAVYPAKDARMNAQTFRRGFPSWQRLEDYRDPAICSDFWRRVAVPQPGE</sequence>
<evidence type="ECO:0000256" key="3">
    <source>
        <dbReference type="ARBA" id="ARBA00023002"/>
    </source>
</evidence>
<proteinExistence type="inferred from homology"/>
<dbReference type="EMBL" id="JAOCZP010000001">
    <property type="protein sequence ID" value="MCT7373716.1"/>
    <property type="molecule type" value="Genomic_DNA"/>
</dbReference>
<keyword evidence="2" id="KW-0285">Flavoprotein</keyword>
<organism evidence="5 6">
    <name type="scientific">Chelativorans salis</name>
    <dbReference type="NCBI Taxonomy" id="2978478"/>
    <lineage>
        <taxon>Bacteria</taxon>
        <taxon>Pseudomonadati</taxon>
        <taxon>Pseudomonadota</taxon>
        <taxon>Alphaproteobacteria</taxon>
        <taxon>Hyphomicrobiales</taxon>
        <taxon>Phyllobacteriaceae</taxon>
        <taxon>Chelativorans</taxon>
    </lineage>
</organism>
<dbReference type="InterPro" id="IPR006094">
    <property type="entry name" value="Oxid_FAD_bind_N"/>
</dbReference>
<name>A0ABT2LGS3_9HYPH</name>
<dbReference type="PROSITE" id="PS51387">
    <property type="entry name" value="FAD_PCMH"/>
    <property type="match status" value="1"/>
</dbReference>
<keyword evidence="6" id="KW-1185">Reference proteome</keyword>
<evidence type="ECO:0000313" key="6">
    <source>
        <dbReference type="Proteomes" id="UP001320831"/>
    </source>
</evidence>
<evidence type="ECO:0000259" key="4">
    <source>
        <dbReference type="PROSITE" id="PS51387"/>
    </source>
</evidence>
<accession>A0ABT2LGS3</accession>
<protein>
    <submittedName>
        <fullName evidence="5">FAD-binding oxidoreductase</fullName>
    </submittedName>
</protein>
<dbReference type="InterPro" id="IPR036318">
    <property type="entry name" value="FAD-bd_PCMH-like_sf"/>
</dbReference>
<evidence type="ECO:0000313" key="5">
    <source>
        <dbReference type="EMBL" id="MCT7373716.1"/>
    </source>
</evidence>
<feature type="domain" description="FAD-binding PCMH-type" evidence="4">
    <location>
        <begin position="1"/>
        <end position="180"/>
    </location>
</feature>
<comment type="similarity">
    <text evidence="1">Belongs to the oxygen-dependent FAD-linked oxidoreductase family.</text>
</comment>
<dbReference type="InterPro" id="IPR050432">
    <property type="entry name" value="FAD-linked_Oxidoreductases_BP"/>
</dbReference>
<evidence type="ECO:0000256" key="1">
    <source>
        <dbReference type="ARBA" id="ARBA00005466"/>
    </source>
</evidence>
<dbReference type="Proteomes" id="UP001320831">
    <property type="component" value="Unassembled WGS sequence"/>
</dbReference>
<dbReference type="PANTHER" id="PTHR13878">
    <property type="entry name" value="GULONOLACTONE OXIDASE"/>
    <property type="match status" value="1"/>
</dbReference>
<dbReference type="PANTHER" id="PTHR13878:SF53">
    <property type="entry name" value="CYTOKININ DEHYDROGENASE 6"/>
    <property type="match status" value="1"/>
</dbReference>
<evidence type="ECO:0000256" key="2">
    <source>
        <dbReference type="ARBA" id="ARBA00022827"/>
    </source>
</evidence>